<protein>
    <submittedName>
        <fullName evidence="2">Enoyl-CoA hydratase-related protein</fullName>
    </submittedName>
</protein>
<organism evidence="2 3">
    <name type="scientific">Lentibacillus salinarum</name>
    <dbReference type="NCBI Taxonomy" id="446820"/>
    <lineage>
        <taxon>Bacteria</taxon>
        <taxon>Bacillati</taxon>
        <taxon>Bacillota</taxon>
        <taxon>Bacilli</taxon>
        <taxon>Bacillales</taxon>
        <taxon>Bacillaceae</taxon>
        <taxon>Lentibacillus</taxon>
    </lineage>
</organism>
<sequence length="89" mass="10370">MKASSKISSPFLSFKDVSKQADHMAKQILASPITSMLKTKNIYHGNNIDTLKYYLEAERNAQWDLRQEYERQKGVQAFMEKRKPDFRAA</sequence>
<proteinExistence type="inferred from homology"/>
<keyword evidence="3" id="KW-1185">Reference proteome</keyword>
<evidence type="ECO:0000313" key="3">
    <source>
        <dbReference type="Proteomes" id="UP001597178"/>
    </source>
</evidence>
<dbReference type="SUPFAM" id="SSF52096">
    <property type="entry name" value="ClpP/crotonase"/>
    <property type="match status" value="1"/>
</dbReference>
<evidence type="ECO:0000313" key="2">
    <source>
        <dbReference type="EMBL" id="MFD1360971.1"/>
    </source>
</evidence>
<comment type="similarity">
    <text evidence="1">Belongs to the enoyl-CoA hydratase/isomerase family.</text>
</comment>
<dbReference type="InterPro" id="IPR014748">
    <property type="entry name" value="Enoyl-CoA_hydra_C"/>
</dbReference>
<comment type="caution">
    <text evidence="2">The sequence shown here is derived from an EMBL/GenBank/DDBJ whole genome shotgun (WGS) entry which is preliminary data.</text>
</comment>
<gene>
    <name evidence="2" type="ORF">ACFQ4A_04720</name>
</gene>
<dbReference type="EMBL" id="JBHTNH010000005">
    <property type="protein sequence ID" value="MFD1360971.1"/>
    <property type="molecule type" value="Genomic_DNA"/>
</dbReference>
<dbReference type="Gene3D" id="1.10.12.10">
    <property type="entry name" value="Lyase 2-enoyl-coa Hydratase, Chain A, domain 2"/>
    <property type="match status" value="1"/>
</dbReference>
<reference evidence="3" key="1">
    <citation type="journal article" date="2019" name="Int. J. Syst. Evol. Microbiol.">
        <title>The Global Catalogue of Microorganisms (GCM) 10K type strain sequencing project: providing services to taxonomists for standard genome sequencing and annotation.</title>
        <authorList>
            <consortium name="The Broad Institute Genomics Platform"/>
            <consortium name="The Broad Institute Genome Sequencing Center for Infectious Disease"/>
            <person name="Wu L."/>
            <person name="Ma J."/>
        </authorList>
    </citation>
    <scope>NUCLEOTIDE SEQUENCE [LARGE SCALE GENOMIC DNA]</scope>
    <source>
        <strain evidence="3">CCUG 54822</strain>
    </source>
</reference>
<evidence type="ECO:0000256" key="1">
    <source>
        <dbReference type="ARBA" id="ARBA00005254"/>
    </source>
</evidence>
<name>A0ABW3ZRL4_9BACI</name>
<dbReference type="RefSeq" id="WP_382398087.1">
    <property type="nucleotide sequence ID" value="NZ_JBHTNH010000005.1"/>
</dbReference>
<dbReference type="InterPro" id="IPR029045">
    <property type="entry name" value="ClpP/crotonase-like_dom_sf"/>
</dbReference>
<dbReference type="Proteomes" id="UP001597178">
    <property type="component" value="Unassembled WGS sequence"/>
</dbReference>
<accession>A0ABW3ZRL4</accession>
<dbReference type="Pfam" id="PF00378">
    <property type="entry name" value="ECH_1"/>
    <property type="match status" value="1"/>
</dbReference>
<dbReference type="InterPro" id="IPR001753">
    <property type="entry name" value="Enoyl-CoA_hydra/iso"/>
</dbReference>